<dbReference type="PROSITE" id="PS00076">
    <property type="entry name" value="PYRIDINE_REDOX_1"/>
    <property type="match status" value="1"/>
</dbReference>
<comment type="miscellaneous">
    <text evidence="13">The active site is a redox-active disulfide bond.</text>
</comment>
<dbReference type="NCBIfam" id="TIGR01350">
    <property type="entry name" value="lipoamide_DH"/>
    <property type="match status" value="1"/>
</dbReference>
<name>A0ABN1CU92_SACER</name>
<evidence type="ECO:0000256" key="2">
    <source>
        <dbReference type="ARBA" id="ARBA00007532"/>
    </source>
</evidence>
<dbReference type="Pfam" id="PF07992">
    <property type="entry name" value="Pyr_redox_2"/>
    <property type="match status" value="1"/>
</dbReference>
<dbReference type="EMBL" id="BAAAGS010000015">
    <property type="protein sequence ID" value="GAA0526185.1"/>
    <property type="molecule type" value="Genomic_DNA"/>
</dbReference>
<keyword evidence="8 13" id="KW-0560">Oxidoreductase</keyword>
<feature type="domain" description="Pyridine nucleotide-disulphide oxidoreductase dimerisation" evidence="14">
    <location>
        <begin position="337"/>
        <end position="443"/>
    </location>
</feature>
<dbReference type="Proteomes" id="UP001500729">
    <property type="component" value="Unassembled WGS sequence"/>
</dbReference>
<dbReference type="SUPFAM" id="SSF55424">
    <property type="entry name" value="FAD/NAD-linked reductases, dimerisation (C-terminal) domain"/>
    <property type="match status" value="1"/>
</dbReference>
<dbReference type="PRINTS" id="PR00368">
    <property type="entry name" value="FADPNR"/>
</dbReference>
<keyword evidence="7 13" id="KW-0274">FAD</keyword>
<dbReference type="InterPro" id="IPR001100">
    <property type="entry name" value="Pyr_nuc-diS_OxRdtase"/>
</dbReference>
<dbReference type="InterPro" id="IPR023753">
    <property type="entry name" value="FAD/NAD-binding_dom"/>
</dbReference>
<gene>
    <name evidence="16" type="primary">lpdA_1</name>
    <name evidence="16" type="ORF">GCM10009533_26890</name>
</gene>
<evidence type="ECO:0000256" key="13">
    <source>
        <dbReference type="RuleBase" id="RU003692"/>
    </source>
</evidence>
<dbReference type="SUPFAM" id="SSF51905">
    <property type="entry name" value="FAD/NAD(P)-binding domain"/>
    <property type="match status" value="1"/>
</dbReference>
<evidence type="ECO:0000259" key="14">
    <source>
        <dbReference type="Pfam" id="PF02852"/>
    </source>
</evidence>
<keyword evidence="10" id="KW-1015">Disulfide bond</keyword>
<dbReference type="InterPro" id="IPR016156">
    <property type="entry name" value="FAD/NAD-linked_Rdtase_dimer_sf"/>
</dbReference>
<dbReference type="InterPro" id="IPR006258">
    <property type="entry name" value="Lipoamide_DH"/>
</dbReference>
<dbReference type="RefSeq" id="WP_009943917.1">
    <property type="nucleotide sequence ID" value="NZ_BAAAGS010000015.1"/>
</dbReference>
<keyword evidence="6 13" id="KW-0285">Flavoprotein</keyword>
<dbReference type="PANTHER" id="PTHR22912">
    <property type="entry name" value="DISULFIDE OXIDOREDUCTASE"/>
    <property type="match status" value="1"/>
</dbReference>
<feature type="domain" description="FAD/NAD(P)-binding" evidence="15">
    <location>
        <begin position="7"/>
        <end position="317"/>
    </location>
</feature>
<dbReference type="InterPro" id="IPR050151">
    <property type="entry name" value="Class-I_Pyr_Nuc-Dis_Oxidored"/>
</dbReference>
<sequence>MTDTSADLVILGGGSGGYACAFRAAELGLSVVLIEKDKLGGTCLHRGCIPTKALLHAAEVADSARDGDQFGVKTSLEGIDIAGVNSYKDGVVSKLYKGVQGLFKAHKITVVEGAGTLVDAKTVEVDGTRYTGRNVVLATGSYSKSLPGLELGGRVIASEQALNLDFVPEKVVVLGGGVIGVEFASVWRSFGAEVTIVEALPHLVPNEDEFISKRLEREFRKRGIKFKTGVKFTGAQQSAEGVSVSLENGDQYDADLLLVAVGRGPNTAALGFEEAGVTMERGFVRTDDRLRTSVDGVYAVGDIVPGLQLAHRGFQQGIFVAEEIAGLNPQAIDESGIPRVTYSHPEVASVGLTEAAAKEQYGSVETFNYDLAGNGKSQILKTSGAVKLVRATDGPVVGLHMVGDRVGELIGEAQLIYNWEALPEDVAPLVHAHPTQTEALGEAHLALAGKPLHVHG</sequence>
<dbReference type="PRINTS" id="PR00411">
    <property type="entry name" value="PNDRDTASEI"/>
</dbReference>
<evidence type="ECO:0000256" key="6">
    <source>
        <dbReference type="ARBA" id="ARBA00022630"/>
    </source>
</evidence>
<evidence type="ECO:0000256" key="9">
    <source>
        <dbReference type="ARBA" id="ARBA00023027"/>
    </source>
</evidence>
<protein>
    <recommendedName>
        <fullName evidence="4 13">Dihydrolipoyl dehydrogenase</fullName>
        <ecNumber evidence="3 13">1.8.1.4</ecNumber>
    </recommendedName>
</protein>
<evidence type="ECO:0000256" key="12">
    <source>
        <dbReference type="ARBA" id="ARBA00049187"/>
    </source>
</evidence>
<evidence type="ECO:0000256" key="7">
    <source>
        <dbReference type="ARBA" id="ARBA00022827"/>
    </source>
</evidence>
<evidence type="ECO:0000256" key="3">
    <source>
        <dbReference type="ARBA" id="ARBA00012608"/>
    </source>
</evidence>
<dbReference type="InterPro" id="IPR012999">
    <property type="entry name" value="Pyr_OxRdtase_I_AS"/>
</dbReference>
<evidence type="ECO:0000259" key="15">
    <source>
        <dbReference type="Pfam" id="PF07992"/>
    </source>
</evidence>
<keyword evidence="9 13" id="KW-0520">NAD</keyword>
<dbReference type="EC" id="1.8.1.4" evidence="3 13"/>
<evidence type="ECO:0000256" key="5">
    <source>
        <dbReference type="ARBA" id="ARBA00022490"/>
    </source>
</evidence>
<evidence type="ECO:0000256" key="10">
    <source>
        <dbReference type="ARBA" id="ARBA00023157"/>
    </source>
</evidence>
<comment type="catalytic activity">
    <reaction evidence="12 13">
        <text>N(6)-[(R)-dihydrolipoyl]-L-lysyl-[protein] + NAD(+) = N(6)-[(R)-lipoyl]-L-lysyl-[protein] + NADH + H(+)</text>
        <dbReference type="Rhea" id="RHEA:15045"/>
        <dbReference type="Rhea" id="RHEA-COMP:10474"/>
        <dbReference type="Rhea" id="RHEA-COMP:10475"/>
        <dbReference type="ChEBI" id="CHEBI:15378"/>
        <dbReference type="ChEBI" id="CHEBI:57540"/>
        <dbReference type="ChEBI" id="CHEBI:57945"/>
        <dbReference type="ChEBI" id="CHEBI:83099"/>
        <dbReference type="ChEBI" id="CHEBI:83100"/>
        <dbReference type="EC" id="1.8.1.4"/>
    </reaction>
</comment>
<keyword evidence="17" id="KW-1185">Reference proteome</keyword>
<comment type="caution">
    <text evidence="16">The sequence shown here is derived from an EMBL/GenBank/DDBJ whole genome shotgun (WGS) entry which is preliminary data.</text>
</comment>
<comment type="cofactor">
    <cofactor evidence="13">
        <name>FAD</name>
        <dbReference type="ChEBI" id="CHEBI:57692"/>
    </cofactor>
    <text evidence="13">Binds 1 FAD per subunit.</text>
</comment>
<dbReference type="Pfam" id="PF02852">
    <property type="entry name" value="Pyr_redox_dim"/>
    <property type="match status" value="1"/>
</dbReference>
<comment type="similarity">
    <text evidence="2 13">Belongs to the class-I pyridine nucleotide-disulfide oxidoreductase family.</text>
</comment>
<organism evidence="16 17">
    <name type="scientific">Saccharopolyspora erythraea</name>
    <name type="common">Streptomyces erythraeus</name>
    <dbReference type="NCBI Taxonomy" id="1836"/>
    <lineage>
        <taxon>Bacteria</taxon>
        <taxon>Bacillati</taxon>
        <taxon>Actinomycetota</taxon>
        <taxon>Actinomycetes</taxon>
        <taxon>Pseudonocardiales</taxon>
        <taxon>Pseudonocardiaceae</taxon>
        <taxon>Saccharopolyspora</taxon>
    </lineage>
</organism>
<dbReference type="Gene3D" id="3.50.50.60">
    <property type="entry name" value="FAD/NAD(P)-binding domain"/>
    <property type="match status" value="2"/>
</dbReference>
<evidence type="ECO:0000256" key="4">
    <source>
        <dbReference type="ARBA" id="ARBA00016961"/>
    </source>
</evidence>
<dbReference type="InterPro" id="IPR036188">
    <property type="entry name" value="FAD/NAD-bd_sf"/>
</dbReference>
<reference evidence="16 17" key="1">
    <citation type="journal article" date="2019" name="Int. J. Syst. Evol. Microbiol.">
        <title>The Global Catalogue of Microorganisms (GCM) 10K type strain sequencing project: providing services to taxonomists for standard genome sequencing and annotation.</title>
        <authorList>
            <consortium name="The Broad Institute Genomics Platform"/>
            <consortium name="The Broad Institute Genome Sequencing Center for Infectious Disease"/>
            <person name="Wu L."/>
            <person name="Ma J."/>
        </authorList>
    </citation>
    <scope>NUCLEOTIDE SEQUENCE [LARGE SCALE GENOMIC DNA]</scope>
    <source>
        <strain evidence="16 17">JCM 10303</strain>
    </source>
</reference>
<keyword evidence="11 13" id="KW-0676">Redox-active center</keyword>
<evidence type="ECO:0000256" key="1">
    <source>
        <dbReference type="ARBA" id="ARBA00004496"/>
    </source>
</evidence>
<dbReference type="PANTHER" id="PTHR22912:SF217">
    <property type="entry name" value="DIHYDROLIPOYL DEHYDROGENASE"/>
    <property type="match status" value="1"/>
</dbReference>
<proteinExistence type="inferred from homology"/>
<accession>A0ABN1CU92</accession>
<comment type="subcellular location">
    <subcellularLocation>
        <location evidence="1">Cytoplasm</location>
    </subcellularLocation>
</comment>
<dbReference type="Gene3D" id="3.30.390.30">
    <property type="match status" value="1"/>
</dbReference>
<dbReference type="InterPro" id="IPR004099">
    <property type="entry name" value="Pyr_nucl-diS_OxRdtase_dimer"/>
</dbReference>
<evidence type="ECO:0000313" key="16">
    <source>
        <dbReference type="EMBL" id="GAA0526185.1"/>
    </source>
</evidence>
<evidence type="ECO:0000256" key="8">
    <source>
        <dbReference type="ARBA" id="ARBA00023002"/>
    </source>
</evidence>
<dbReference type="PIRSF" id="PIRSF000350">
    <property type="entry name" value="Mercury_reductase_MerA"/>
    <property type="match status" value="1"/>
</dbReference>
<evidence type="ECO:0000313" key="17">
    <source>
        <dbReference type="Proteomes" id="UP001500729"/>
    </source>
</evidence>
<evidence type="ECO:0000256" key="11">
    <source>
        <dbReference type="ARBA" id="ARBA00023284"/>
    </source>
</evidence>
<keyword evidence="5" id="KW-0963">Cytoplasm</keyword>